<comment type="similarity">
    <text evidence="1">Belongs to the UPF0213 family.</text>
</comment>
<evidence type="ECO:0000259" key="2">
    <source>
        <dbReference type="PROSITE" id="PS50164"/>
    </source>
</evidence>
<dbReference type="EMBL" id="CP000356">
    <property type="protein sequence ID" value="ABF53935.1"/>
    <property type="molecule type" value="Genomic_DNA"/>
</dbReference>
<evidence type="ECO:0000256" key="1">
    <source>
        <dbReference type="ARBA" id="ARBA00007435"/>
    </source>
</evidence>
<organism evidence="3 4">
    <name type="scientific">Sphingopyxis alaskensis (strain DSM 13593 / LMG 18877 / RB2256)</name>
    <name type="common">Sphingomonas alaskensis</name>
    <dbReference type="NCBI Taxonomy" id="317655"/>
    <lineage>
        <taxon>Bacteria</taxon>
        <taxon>Pseudomonadati</taxon>
        <taxon>Pseudomonadota</taxon>
        <taxon>Alphaproteobacteria</taxon>
        <taxon>Sphingomonadales</taxon>
        <taxon>Sphingomonadaceae</taxon>
        <taxon>Sphingopyxis</taxon>
    </lineage>
</organism>
<feature type="domain" description="GIY-YIG" evidence="2">
    <location>
        <begin position="25"/>
        <end position="101"/>
    </location>
</feature>
<protein>
    <submittedName>
        <fullName evidence="3">Excinuclease ABC, C subunit-like protein</fullName>
    </submittedName>
</protein>
<dbReference type="STRING" id="317655.Sala_2226"/>
<proteinExistence type="inferred from homology"/>
<sequence>MESNDGATKPRVPASAGTWKCDMTRPGYLYLMASARNGTLYLGVTSDLLARVWQHRNEVVESFTKKYGCHTLVWYEAFDDIQQARQRELQMKKWKRAWKIELIERDNPQWLDLFDRLSL</sequence>
<dbReference type="PANTHER" id="PTHR34477">
    <property type="entry name" value="UPF0213 PROTEIN YHBQ"/>
    <property type="match status" value="1"/>
</dbReference>
<dbReference type="Gene3D" id="3.40.1440.10">
    <property type="entry name" value="GIY-YIG endonuclease"/>
    <property type="match status" value="1"/>
</dbReference>
<reference evidence="3 4" key="1">
    <citation type="journal article" date="2009" name="Proc. Natl. Acad. Sci. U.S.A.">
        <title>The genomic basis of trophic strategy in marine bacteria.</title>
        <authorList>
            <person name="Lauro F.M."/>
            <person name="McDougald D."/>
            <person name="Thomas T."/>
            <person name="Williams T.J."/>
            <person name="Egan S."/>
            <person name="Rice S."/>
            <person name="DeMaere M.Z."/>
            <person name="Ting L."/>
            <person name="Ertan H."/>
            <person name="Johnson J."/>
            <person name="Ferriera S."/>
            <person name="Lapidus A."/>
            <person name="Anderson I."/>
            <person name="Kyrpides N."/>
            <person name="Munk A.C."/>
            <person name="Detter C."/>
            <person name="Han C.S."/>
            <person name="Brown M.V."/>
            <person name="Robb F.T."/>
            <person name="Kjelleberg S."/>
            <person name="Cavicchioli R."/>
        </authorList>
    </citation>
    <scope>NUCLEOTIDE SEQUENCE [LARGE SCALE GENOMIC DNA]</scope>
    <source>
        <strain evidence="4">DSM 13593 / LMG 18877 / RB2256</strain>
    </source>
</reference>
<name>Q1GQY7_SPHAL</name>
<dbReference type="eggNOG" id="COG2827">
    <property type="taxonomic scope" value="Bacteria"/>
</dbReference>
<dbReference type="Pfam" id="PF01541">
    <property type="entry name" value="GIY-YIG"/>
    <property type="match status" value="1"/>
</dbReference>
<dbReference type="PROSITE" id="PS50164">
    <property type="entry name" value="GIY_YIG"/>
    <property type="match status" value="1"/>
</dbReference>
<keyword evidence="4" id="KW-1185">Reference proteome</keyword>
<accession>Q1GQY7</accession>
<dbReference type="InterPro" id="IPR035901">
    <property type="entry name" value="GIY-YIG_endonuc_sf"/>
</dbReference>
<dbReference type="AlphaFoldDB" id="Q1GQY7"/>
<dbReference type="PANTHER" id="PTHR34477:SF5">
    <property type="entry name" value="BSL5627 PROTEIN"/>
    <property type="match status" value="1"/>
</dbReference>
<dbReference type="KEGG" id="sal:Sala_2226"/>
<dbReference type="Proteomes" id="UP000006578">
    <property type="component" value="Chromosome"/>
</dbReference>
<evidence type="ECO:0000313" key="3">
    <source>
        <dbReference type="EMBL" id="ABF53935.1"/>
    </source>
</evidence>
<dbReference type="InterPro" id="IPR050190">
    <property type="entry name" value="UPF0213_domain"/>
</dbReference>
<dbReference type="SUPFAM" id="SSF82771">
    <property type="entry name" value="GIY-YIG endonuclease"/>
    <property type="match status" value="1"/>
</dbReference>
<gene>
    <name evidence="3" type="ordered locus">Sala_2226</name>
</gene>
<dbReference type="CDD" id="cd10448">
    <property type="entry name" value="GIY-YIG_unchar_3"/>
    <property type="match status" value="1"/>
</dbReference>
<dbReference type="InterPro" id="IPR000305">
    <property type="entry name" value="GIY-YIG_endonuc"/>
</dbReference>
<dbReference type="HOGENOM" id="CLU_135650_3_1_5"/>
<evidence type="ECO:0000313" key="4">
    <source>
        <dbReference type="Proteomes" id="UP000006578"/>
    </source>
</evidence>